<protein>
    <submittedName>
        <fullName evidence="7">FAD-dependent oxidoreductase</fullName>
    </submittedName>
</protein>
<dbReference type="PANTHER" id="PTHR43557:SF2">
    <property type="entry name" value="RIESKE DOMAIN-CONTAINING PROTEIN-RELATED"/>
    <property type="match status" value="1"/>
</dbReference>
<keyword evidence="2" id="KW-0285">Flavoprotein</keyword>
<dbReference type="InterPro" id="IPR028202">
    <property type="entry name" value="Reductase_C"/>
</dbReference>
<gene>
    <name evidence="7" type="ORF">Q8A57_01140</name>
</gene>
<dbReference type="SUPFAM" id="SSF51905">
    <property type="entry name" value="FAD/NAD(P)-binding domain"/>
    <property type="match status" value="2"/>
</dbReference>
<comment type="caution">
    <text evidence="7">The sequence shown here is derived from an EMBL/GenBank/DDBJ whole genome shotgun (WGS) entry which is preliminary data.</text>
</comment>
<dbReference type="InterPro" id="IPR050446">
    <property type="entry name" value="FAD-oxidoreductase/Apoptosis"/>
</dbReference>
<organism evidence="7 8">
    <name type="scientific">Porticoccus litoralis</name>
    <dbReference type="NCBI Taxonomy" id="434086"/>
    <lineage>
        <taxon>Bacteria</taxon>
        <taxon>Pseudomonadati</taxon>
        <taxon>Pseudomonadota</taxon>
        <taxon>Gammaproteobacteria</taxon>
        <taxon>Cellvibrionales</taxon>
        <taxon>Porticoccaceae</taxon>
        <taxon>Porticoccus</taxon>
    </lineage>
</organism>
<keyword evidence="4" id="KW-0560">Oxidoreductase</keyword>
<accession>A0AAW8AX59</accession>
<feature type="domain" description="FAD/NAD(P)-binding" evidence="5">
    <location>
        <begin position="14"/>
        <end position="310"/>
    </location>
</feature>
<reference evidence="7" key="2">
    <citation type="submission" date="2023-08" db="EMBL/GenBank/DDBJ databases">
        <authorList>
            <person name="Luo J."/>
        </authorList>
    </citation>
    <scope>NUCLEOTIDE SEQUENCE</scope>
    <source>
        <strain evidence="7">DSM 25064</strain>
    </source>
</reference>
<dbReference type="PRINTS" id="PR00368">
    <property type="entry name" value="FADPNR"/>
</dbReference>
<dbReference type="InterPro" id="IPR023753">
    <property type="entry name" value="FAD/NAD-binding_dom"/>
</dbReference>
<evidence type="ECO:0000256" key="4">
    <source>
        <dbReference type="ARBA" id="ARBA00023002"/>
    </source>
</evidence>
<evidence type="ECO:0000313" key="7">
    <source>
        <dbReference type="EMBL" id="MDP1519572.1"/>
    </source>
</evidence>
<evidence type="ECO:0000313" key="8">
    <source>
        <dbReference type="Proteomes" id="UP001178354"/>
    </source>
</evidence>
<feature type="domain" description="Reductase C-terminal" evidence="6">
    <location>
        <begin position="329"/>
        <end position="413"/>
    </location>
</feature>
<dbReference type="Proteomes" id="UP001178354">
    <property type="component" value="Unassembled WGS sequence"/>
</dbReference>
<dbReference type="AlphaFoldDB" id="A0AAW8AX59"/>
<evidence type="ECO:0000259" key="5">
    <source>
        <dbReference type="Pfam" id="PF07992"/>
    </source>
</evidence>
<dbReference type="RefSeq" id="WP_305169085.1">
    <property type="nucleotide sequence ID" value="NZ_JAUUUU010000001.1"/>
</dbReference>
<evidence type="ECO:0000259" key="6">
    <source>
        <dbReference type="Pfam" id="PF14759"/>
    </source>
</evidence>
<reference evidence="7" key="1">
    <citation type="journal article" date="2010" name="Int. J. Syst. Evol. Microbiol.">
        <title>Porticoccus litoralis gen. nov., sp. nov., a gammaproteobacterium isolated from the Yellow Sea.</title>
        <authorList>
            <person name="Oh H.M."/>
            <person name="Kim H."/>
            <person name="Kim K.M."/>
            <person name="Min G.S."/>
            <person name="Cho J.C."/>
        </authorList>
    </citation>
    <scope>NUCLEOTIDE SEQUENCE</scope>
    <source>
        <strain evidence="7">DSM 25064</strain>
    </source>
</reference>
<dbReference type="PANTHER" id="PTHR43557">
    <property type="entry name" value="APOPTOSIS-INDUCING FACTOR 1"/>
    <property type="match status" value="1"/>
</dbReference>
<dbReference type="GO" id="GO:0005737">
    <property type="term" value="C:cytoplasm"/>
    <property type="evidence" value="ECO:0007669"/>
    <property type="project" value="TreeGrafter"/>
</dbReference>
<dbReference type="InterPro" id="IPR016156">
    <property type="entry name" value="FAD/NAD-linked_Rdtase_dimer_sf"/>
</dbReference>
<dbReference type="EMBL" id="JAUUUU010000001">
    <property type="protein sequence ID" value="MDP1519572.1"/>
    <property type="molecule type" value="Genomic_DNA"/>
</dbReference>
<dbReference type="Pfam" id="PF14759">
    <property type="entry name" value="Reductase_C"/>
    <property type="match status" value="1"/>
</dbReference>
<dbReference type="GO" id="GO:0016651">
    <property type="term" value="F:oxidoreductase activity, acting on NAD(P)H"/>
    <property type="evidence" value="ECO:0007669"/>
    <property type="project" value="TreeGrafter"/>
</dbReference>
<dbReference type="Gene3D" id="3.50.50.60">
    <property type="entry name" value="FAD/NAD(P)-binding domain"/>
    <property type="match status" value="2"/>
</dbReference>
<evidence type="ECO:0000256" key="3">
    <source>
        <dbReference type="ARBA" id="ARBA00022827"/>
    </source>
</evidence>
<evidence type="ECO:0000256" key="2">
    <source>
        <dbReference type="ARBA" id="ARBA00022630"/>
    </source>
</evidence>
<keyword evidence="8" id="KW-1185">Reference proteome</keyword>
<keyword evidence="3" id="KW-0274">FAD</keyword>
<dbReference type="PRINTS" id="PR00411">
    <property type="entry name" value="PNDRDTASEI"/>
</dbReference>
<dbReference type="SUPFAM" id="SSF55424">
    <property type="entry name" value="FAD/NAD-linked reductases, dimerisation (C-terminal) domain"/>
    <property type="match status" value="1"/>
</dbReference>
<name>A0AAW8AX59_9GAMM</name>
<dbReference type="InterPro" id="IPR036188">
    <property type="entry name" value="FAD/NAD-bd_sf"/>
</dbReference>
<evidence type="ECO:0000256" key="1">
    <source>
        <dbReference type="ARBA" id="ARBA00001974"/>
    </source>
</evidence>
<dbReference type="Gene3D" id="3.30.390.30">
    <property type="match status" value="1"/>
</dbReference>
<sequence>MCPFVEQVQLMTGRVIIVGASHAAAQLAPSLRQEGWTGDIWIIGDDSAVPYQRPPLSKDYLSGERGRESLQIRPPAVYEKHGIKLLKGRVVSIDRASRSVLLENGERYGYDKLALCTGARVRQLQVPGANLQGVHYLRTLDDVDGIRGQLQSATRVVIVGGGYIGLESAAALRRLGVSVTVLEVQPRLLARVTAPEVSAFYRRVHTEEGVVVLTDWAVAAIEGDGQVAGVVSTDGRRLPADLVIVGIGVIPNTELASGCGLKVDNGIWVDGYAATEDSRIFAAGDCANHPSRLLGRRLRLESVPNAMEQAKSAAASICGNRLCYDGYPWFWSDQYDLKLQIAGLHDGFDNLVLRGNPEQGRSFVAWYLRGNQLLAADCINRPKEFMVARQLLVSGIGIDPAHLADENFDLKGLIS</sequence>
<dbReference type="Pfam" id="PF07992">
    <property type="entry name" value="Pyr_redox_2"/>
    <property type="match status" value="1"/>
</dbReference>
<comment type="cofactor">
    <cofactor evidence="1">
        <name>FAD</name>
        <dbReference type="ChEBI" id="CHEBI:57692"/>
    </cofactor>
</comment>
<proteinExistence type="predicted"/>